<accession>A0A8K0XNU2</accession>
<evidence type="ECO:0000313" key="1">
    <source>
        <dbReference type="EMBL" id="KAH8099271.1"/>
    </source>
</evidence>
<gene>
    <name evidence="1" type="ORF">BXZ70DRAFT_288042</name>
</gene>
<name>A0A8K0XNU2_9AGAR</name>
<reference evidence="1" key="1">
    <citation type="journal article" date="2021" name="New Phytol.">
        <title>Evolutionary innovations through gain and loss of genes in the ectomycorrhizal Boletales.</title>
        <authorList>
            <person name="Wu G."/>
            <person name="Miyauchi S."/>
            <person name="Morin E."/>
            <person name="Kuo A."/>
            <person name="Drula E."/>
            <person name="Varga T."/>
            <person name="Kohler A."/>
            <person name="Feng B."/>
            <person name="Cao Y."/>
            <person name="Lipzen A."/>
            <person name="Daum C."/>
            <person name="Hundley H."/>
            <person name="Pangilinan J."/>
            <person name="Johnson J."/>
            <person name="Barry K."/>
            <person name="LaButti K."/>
            <person name="Ng V."/>
            <person name="Ahrendt S."/>
            <person name="Min B."/>
            <person name="Choi I.G."/>
            <person name="Park H."/>
            <person name="Plett J.M."/>
            <person name="Magnuson J."/>
            <person name="Spatafora J.W."/>
            <person name="Nagy L.G."/>
            <person name="Henrissat B."/>
            <person name="Grigoriev I.V."/>
            <person name="Yang Z.L."/>
            <person name="Xu J."/>
            <person name="Martin F.M."/>
        </authorList>
    </citation>
    <scope>NUCLEOTIDE SEQUENCE</scope>
    <source>
        <strain evidence="1">KKN 215</strain>
    </source>
</reference>
<protein>
    <submittedName>
        <fullName evidence="1">Uncharacterized protein</fullName>
    </submittedName>
</protein>
<sequence>MPGFYHCIAPHGPSPTRHVRTKALRAIASRLTGKAERGNLTIARRETTPEPFEELSDPDFLLQTTGALRLQLGGSHTTALRSTSVISNGSTPLYTELPELSFDSCPSTPSTSGLPTPNASRLSLPIYAEGEDEVRVTGYYKNRKSHLQRAHASVHFPTKSPFRPRPCRSKASVLRDRLIHPSSASVETSSPIDIDAVLASLAPLPPFNPYFRLRAVSMSSVIRNGQTDGLRTNGTRARCKSLSTITSERPGRH</sequence>
<proteinExistence type="predicted"/>
<dbReference type="EMBL" id="JAEVFJ010000020">
    <property type="protein sequence ID" value="KAH8099271.1"/>
    <property type="molecule type" value="Genomic_DNA"/>
</dbReference>
<comment type="caution">
    <text evidence="1">The sequence shown here is derived from an EMBL/GenBank/DDBJ whole genome shotgun (WGS) entry which is preliminary data.</text>
</comment>
<organism evidence="1 2">
    <name type="scientific">Cristinia sonorae</name>
    <dbReference type="NCBI Taxonomy" id="1940300"/>
    <lineage>
        <taxon>Eukaryota</taxon>
        <taxon>Fungi</taxon>
        <taxon>Dikarya</taxon>
        <taxon>Basidiomycota</taxon>
        <taxon>Agaricomycotina</taxon>
        <taxon>Agaricomycetes</taxon>
        <taxon>Agaricomycetidae</taxon>
        <taxon>Agaricales</taxon>
        <taxon>Pleurotineae</taxon>
        <taxon>Stephanosporaceae</taxon>
        <taxon>Cristinia</taxon>
    </lineage>
</organism>
<keyword evidence="2" id="KW-1185">Reference proteome</keyword>
<dbReference type="Proteomes" id="UP000813824">
    <property type="component" value="Unassembled WGS sequence"/>
</dbReference>
<dbReference type="AlphaFoldDB" id="A0A8K0XNU2"/>
<evidence type="ECO:0000313" key="2">
    <source>
        <dbReference type="Proteomes" id="UP000813824"/>
    </source>
</evidence>